<sequence length="104" mass="12055">MRRIGNKNKRGRPHCMGKICECERENRCDEGKSVIKSSPGFDLLDYGILRCLPESALELFRDSYNKIFEDGLFPSIWKKYIIILISKKAKKGKNCQKKAKMILD</sequence>
<organism>
    <name type="scientific">Solenopsis invicta</name>
    <name type="common">Red imported fire ant</name>
    <name type="synonym">Solenopsis wagneri</name>
    <dbReference type="NCBI Taxonomy" id="13686"/>
    <lineage>
        <taxon>Eukaryota</taxon>
        <taxon>Metazoa</taxon>
        <taxon>Ecdysozoa</taxon>
        <taxon>Arthropoda</taxon>
        <taxon>Hexapoda</taxon>
        <taxon>Insecta</taxon>
        <taxon>Pterygota</taxon>
        <taxon>Neoptera</taxon>
        <taxon>Endopterygota</taxon>
        <taxon>Hymenoptera</taxon>
        <taxon>Apocrita</taxon>
        <taxon>Aculeata</taxon>
        <taxon>Formicoidea</taxon>
        <taxon>Formicidae</taxon>
        <taxon>Myrmicinae</taxon>
        <taxon>Solenopsis</taxon>
    </lineage>
</organism>
<evidence type="ECO:0000313" key="1">
    <source>
        <dbReference type="EMBL" id="EFZ13392.1"/>
    </source>
</evidence>
<gene>
    <name evidence="1" type="ORF">SINV_07154</name>
</gene>
<accession>E9J1B3</accession>
<name>E9J1B3_SOLIN</name>
<reference evidence="1" key="1">
    <citation type="journal article" date="2011" name="Proc. Natl. Acad. Sci. U.S.A.">
        <title>The genome of the fire ant Solenopsis invicta.</title>
        <authorList>
            <person name="Wurm Y."/>
            <person name="Wang J."/>
            <person name="Riba-Grognuz O."/>
            <person name="Corona M."/>
            <person name="Nygaard S."/>
            <person name="Hunt B.G."/>
            <person name="Ingram K.K."/>
            <person name="Falquet L."/>
            <person name="Nipitwattanaphon M."/>
            <person name="Gotzek D."/>
            <person name="Dijkstra M.B."/>
            <person name="Oettler J."/>
            <person name="Comtesse F."/>
            <person name="Shih C.J."/>
            <person name="Wu W.J."/>
            <person name="Yang C.C."/>
            <person name="Thomas J."/>
            <person name="Beaudoing E."/>
            <person name="Pradervand S."/>
            <person name="Flegel V."/>
            <person name="Cook E.D."/>
            <person name="Fabbretti R."/>
            <person name="Stockinger H."/>
            <person name="Long L."/>
            <person name="Farmerie W.G."/>
            <person name="Oakey J."/>
            <person name="Boomsma J.J."/>
            <person name="Pamilo P."/>
            <person name="Yi S.V."/>
            <person name="Heinze J."/>
            <person name="Goodisman M.A."/>
            <person name="Farinelli L."/>
            <person name="Harshman K."/>
            <person name="Hulo N."/>
            <person name="Cerutti L."/>
            <person name="Xenarios I."/>
            <person name="Shoemaker D."/>
            <person name="Keller L."/>
        </authorList>
    </citation>
    <scope>NUCLEOTIDE SEQUENCE [LARGE SCALE GENOMIC DNA]</scope>
</reference>
<dbReference type="AlphaFoldDB" id="E9J1B3"/>
<dbReference type="HOGENOM" id="CLU_2253401_0_0_1"/>
<dbReference type="EMBL" id="GL767601">
    <property type="protein sequence ID" value="EFZ13392.1"/>
    <property type="molecule type" value="Genomic_DNA"/>
</dbReference>
<protein>
    <submittedName>
        <fullName evidence="1">Uncharacterized protein</fullName>
    </submittedName>
</protein>
<proteinExistence type="predicted"/>
<feature type="non-terminal residue" evidence="1">
    <location>
        <position position="104"/>
    </location>
</feature>